<feature type="domain" description="PDZ" evidence="8">
    <location>
        <begin position="88"/>
        <end position="156"/>
    </location>
</feature>
<evidence type="ECO:0000259" key="8">
    <source>
        <dbReference type="PROSITE" id="PS50106"/>
    </source>
</evidence>
<keyword evidence="3 5" id="KW-0378">Hydrolase</keyword>
<dbReference type="InterPro" id="IPR005151">
    <property type="entry name" value="Tail-specific_protease"/>
</dbReference>
<accession>A0A154W4A8</accession>
<evidence type="ECO:0000313" key="9">
    <source>
        <dbReference type="EMBL" id="KZD08374.1"/>
    </source>
</evidence>
<sequence>MKYFSRKAVAGAVALIAVSGVALGSLHAQQNGQRSETYRQLNLFGEVFERVRSDYVEEVGDEKLIETAINGMLSSLDPHSGYLTAKSYQDMQVQTRGEFGGLGIEVTMEQGLVKVVSPIDDTPAFRAGLQPGDFIVALDGEQVMGLTLGEAVEKMRGRVGSEIKLTIRRGIAEPFDVSLKRDVIRIQSVRSKLFDNAAYIRVTTFNEQTMTGLERALADVKQQKGKDLNGIVLDLRNNPGGLLDQAIAVSDAFLDKGEIVSTRGRREEDGQRFNAKAGDLAEGLPVVVLVNGGSASASEIVAGALQDHGRAIVLGTKSFGKGSVQTIIPLPGHGAMRLTTARYYTPSGRSIQAVGIEPDINVPAARIDVIDEGRRRSEADLRGALSNDTTPQPKADPKATPPAAPGGDTAPGNQPPAPQKGTPQAAPGETEAPVLGEANDYQLIRAVDLLRGLALFNKRAVN</sequence>
<dbReference type="SMART" id="SM00245">
    <property type="entry name" value="TSPc"/>
    <property type="match status" value="1"/>
</dbReference>
<dbReference type="PROSITE" id="PS50106">
    <property type="entry name" value="PDZ"/>
    <property type="match status" value="1"/>
</dbReference>
<dbReference type="STRING" id="580166.AUP43_01910"/>
<evidence type="ECO:0000256" key="7">
    <source>
        <dbReference type="SAM" id="SignalP"/>
    </source>
</evidence>
<keyword evidence="10" id="KW-1185">Reference proteome</keyword>
<evidence type="ECO:0000256" key="6">
    <source>
        <dbReference type="SAM" id="MobiDB-lite"/>
    </source>
</evidence>
<name>A0A154W4A8_9PROT</name>
<dbReference type="Gene3D" id="2.30.42.10">
    <property type="match status" value="1"/>
</dbReference>
<evidence type="ECO:0000313" key="10">
    <source>
        <dbReference type="Proteomes" id="UP000076400"/>
    </source>
</evidence>
<dbReference type="Gene3D" id="3.90.226.10">
    <property type="entry name" value="2-enoyl-CoA Hydratase, Chain A, domain 1"/>
    <property type="match status" value="1"/>
</dbReference>
<dbReference type="PANTHER" id="PTHR32060:SF30">
    <property type="entry name" value="CARBOXY-TERMINAL PROCESSING PROTEASE CTPA"/>
    <property type="match status" value="1"/>
</dbReference>
<comment type="similarity">
    <text evidence="1 5">Belongs to the peptidase S41A family.</text>
</comment>
<protein>
    <submittedName>
        <fullName evidence="9">Peptidase S41</fullName>
    </submittedName>
</protein>
<proteinExistence type="inferred from homology"/>
<dbReference type="InterPro" id="IPR001478">
    <property type="entry name" value="PDZ"/>
</dbReference>
<dbReference type="SUPFAM" id="SSF50156">
    <property type="entry name" value="PDZ domain-like"/>
    <property type="match status" value="1"/>
</dbReference>
<feature type="region of interest" description="Disordered" evidence="6">
    <location>
        <begin position="373"/>
        <end position="434"/>
    </location>
</feature>
<evidence type="ECO:0000256" key="2">
    <source>
        <dbReference type="ARBA" id="ARBA00022670"/>
    </source>
</evidence>
<dbReference type="EMBL" id="LPXN01000105">
    <property type="protein sequence ID" value="KZD08374.1"/>
    <property type="molecule type" value="Genomic_DNA"/>
</dbReference>
<dbReference type="GO" id="GO:0008236">
    <property type="term" value="F:serine-type peptidase activity"/>
    <property type="evidence" value="ECO:0007669"/>
    <property type="project" value="UniProtKB-KW"/>
</dbReference>
<keyword evidence="2 5" id="KW-0645">Protease</keyword>
<dbReference type="GO" id="GO:0004175">
    <property type="term" value="F:endopeptidase activity"/>
    <property type="evidence" value="ECO:0007669"/>
    <property type="project" value="TreeGrafter"/>
</dbReference>
<feature type="chain" id="PRO_5007602209" evidence="7">
    <location>
        <begin position="25"/>
        <end position="462"/>
    </location>
</feature>
<dbReference type="NCBIfam" id="TIGR00225">
    <property type="entry name" value="prc"/>
    <property type="match status" value="1"/>
</dbReference>
<dbReference type="Pfam" id="PF03572">
    <property type="entry name" value="Peptidase_S41"/>
    <property type="match status" value="1"/>
</dbReference>
<keyword evidence="4 5" id="KW-0720">Serine protease</keyword>
<dbReference type="RefSeq" id="WP_067555799.1">
    <property type="nucleotide sequence ID" value="NZ_LPXN01000105.1"/>
</dbReference>
<organism evidence="9 10">
    <name type="scientific">Oceanibaculum pacificum</name>
    <dbReference type="NCBI Taxonomy" id="580166"/>
    <lineage>
        <taxon>Bacteria</taxon>
        <taxon>Pseudomonadati</taxon>
        <taxon>Pseudomonadota</taxon>
        <taxon>Alphaproteobacteria</taxon>
        <taxon>Rhodospirillales</taxon>
        <taxon>Oceanibaculaceae</taxon>
        <taxon>Oceanibaculum</taxon>
    </lineage>
</organism>
<dbReference type="InterPro" id="IPR036034">
    <property type="entry name" value="PDZ_sf"/>
</dbReference>
<dbReference type="FunFam" id="2.30.42.10:FF:000063">
    <property type="entry name" value="Peptidase, S41 family"/>
    <property type="match status" value="1"/>
</dbReference>
<dbReference type="InterPro" id="IPR004447">
    <property type="entry name" value="Peptidase_S41A"/>
</dbReference>
<evidence type="ECO:0000256" key="4">
    <source>
        <dbReference type="ARBA" id="ARBA00022825"/>
    </source>
</evidence>
<feature type="signal peptide" evidence="7">
    <location>
        <begin position="1"/>
        <end position="24"/>
    </location>
</feature>
<dbReference type="PANTHER" id="PTHR32060">
    <property type="entry name" value="TAIL-SPECIFIC PROTEASE"/>
    <property type="match status" value="1"/>
</dbReference>
<evidence type="ECO:0000256" key="3">
    <source>
        <dbReference type="ARBA" id="ARBA00022801"/>
    </source>
</evidence>
<dbReference type="AlphaFoldDB" id="A0A154W4A8"/>
<dbReference type="InterPro" id="IPR041489">
    <property type="entry name" value="PDZ_6"/>
</dbReference>
<dbReference type="InterPro" id="IPR029045">
    <property type="entry name" value="ClpP/crotonase-like_dom_sf"/>
</dbReference>
<dbReference type="Pfam" id="PF17820">
    <property type="entry name" value="PDZ_6"/>
    <property type="match status" value="1"/>
</dbReference>
<evidence type="ECO:0000256" key="5">
    <source>
        <dbReference type="RuleBase" id="RU004404"/>
    </source>
</evidence>
<dbReference type="Proteomes" id="UP000076400">
    <property type="component" value="Unassembled WGS sequence"/>
</dbReference>
<dbReference type="CDD" id="cd07560">
    <property type="entry name" value="Peptidase_S41_CPP"/>
    <property type="match status" value="1"/>
</dbReference>
<evidence type="ECO:0000256" key="1">
    <source>
        <dbReference type="ARBA" id="ARBA00009179"/>
    </source>
</evidence>
<keyword evidence="7" id="KW-0732">Signal</keyword>
<dbReference type="GO" id="GO:0030288">
    <property type="term" value="C:outer membrane-bounded periplasmic space"/>
    <property type="evidence" value="ECO:0007669"/>
    <property type="project" value="TreeGrafter"/>
</dbReference>
<dbReference type="CDD" id="cd06782">
    <property type="entry name" value="cpPDZ_CPP-like"/>
    <property type="match status" value="1"/>
</dbReference>
<dbReference type="GO" id="GO:0007165">
    <property type="term" value="P:signal transduction"/>
    <property type="evidence" value="ECO:0007669"/>
    <property type="project" value="TreeGrafter"/>
</dbReference>
<dbReference type="GO" id="GO:0006508">
    <property type="term" value="P:proteolysis"/>
    <property type="evidence" value="ECO:0007669"/>
    <property type="project" value="UniProtKB-KW"/>
</dbReference>
<dbReference type="SMART" id="SM00228">
    <property type="entry name" value="PDZ"/>
    <property type="match status" value="1"/>
</dbReference>
<dbReference type="InterPro" id="IPR055210">
    <property type="entry name" value="CtpA/B_N"/>
</dbReference>
<dbReference type="Pfam" id="PF22694">
    <property type="entry name" value="CtpB_N-like"/>
    <property type="match status" value="1"/>
</dbReference>
<comment type="caution">
    <text evidence="9">The sequence shown here is derived from an EMBL/GenBank/DDBJ whole genome shotgun (WGS) entry which is preliminary data.</text>
</comment>
<dbReference type="FunFam" id="3.90.226.10:FF:000029">
    <property type="entry name" value="Peptidase, S41 family"/>
    <property type="match status" value="1"/>
</dbReference>
<dbReference type="OrthoDB" id="9812068at2"/>
<reference evidence="9 10" key="1">
    <citation type="submission" date="2015-12" db="EMBL/GenBank/DDBJ databases">
        <title>Genome sequence of Oceanibaculum pacificum MCCC 1A02656.</title>
        <authorList>
            <person name="Lu L."/>
            <person name="Lai Q."/>
            <person name="Shao Z."/>
            <person name="Qian P."/>
        </authorList>
    </citation>
    <scope>NUCLEOTIDE SEQUENCE [LARGE SCALE GENOMIC DNA]</scope>
    <source>
        <strain evidence="9 10">MCCC 1A02656</strain>
    </source>
</reference>
<gene>
    <name evidence="9" type="ORF">AUP43_01910</name>
</gene>
<dbReference type="SUPFAM" id="SSF52096">
    <property type="entry name" value="ClpP/crotonase"/>
    <property type="match status" value="1"/>
</dbReference>
<dbReference type="Gene3D" id="3.30.750.44">
    <property type="match status" value="1"/>
</dbReference>